<evidence type="ECO:0000256" key="5">
    <source>
        <dbReference type="SAM" id="MobiDB-lite"/>
    </source>
</evidence>
<keyword evidence="3 6" id="KW-1133">Transmembrane helix</keyword>
<gene>
    <name evidence="7" type="ORF">AB1Y20_011054</name>
</gene>
<dbReference type="InterPro" id="IPR005496">
    <property type="entry name" value="Integral_membrane_TerC"/>
</dbReference>
<reference evidence="7 8" key="1">
    <citation type="journal article" date="2024" name="Science">
        <title>Giant polyketide synthase enzymes in the biosynthesis of giant marine polyether toxins.</title>
        <authorList>
            <person name="Fallon T.R."/>
            <person name="Shende V.V."/>
            <person name="Wierzbicki I.H."/>
            <person name="Pendleton A.L."/>
            <person name="Watervoot N.F."/>
            <person name="Auber R.P."/>
            <person name="Gonzalez D.J."/>
            <person name="Wisecaver J.H."/>
            <person name="Moore B.S."/>
        </authorList>
    </citation>
    <scope>NUCLEOTIDE SEQUENCE [LARGE SCALE GENOMIC DNA]</scope>
    <source>
        <strain evidence="7 8">12B1</strain>
    </source>
</reference>
<dbReference type="AlphaFoldDB" id="A0AB34IM55"/>
<accession>A0AB34IM55</accession>
<sequence>MSPAKPRVRFLHSRAAFHRAVAHAGLILADFSTSRSHLTHASAKAGDVLQGASNASLISLGVSFSHLTSGLPFDFSLQAGLVRVHGARDAPRRLQEFSTGWRDLPQRVEEYSTGWRDLPQRVEEDSTGWRDLPQRVEEDSTGWRDLPQRVEEYSTGWRDLPQRVEEDSTGWRDLPRRLEEFSTGWRPFGGKDQLWVQPAGRARRQRERRFAVSKRRRARPSPPATAPRGGSEAGGGGAKEGRGDVRGEEGRKGAAAGGAMRHEQIRFVAPAERGERRGAAADDVGDGNGGDDFTFTFPREDRLYRVFGFGFDIHDNAVTTNETLSLYDERARLLGRLDVAALNRSGFVGFVSDVPIGFASFDESEEADEIGIAGFVFGYRELEAPEYPPLAWAALGGGVALLLLCEARALHRTPLGLRLALLWLLALLVLEAGVVAALRCAFSWRQATLFTFACVLNSLLSADNLFVFMLLLQDVGLRRDHHLLAICHGMLLAVGARALFVLMGAALLQRFSSLLLAFAVFLLVAGVKMLTSAPPALPTSADSTATQQRWATRCIGCLIPLKSDDSTGAAYFVYDERGRLCATRMLITVVGICVCDVLFALDSIPAVLSITTSSFLLVSSQAMSLLQLRAVYFLLEGVAEYLGSMQQVLAVVLILIASKIILEAAGVVVPLSLFVAVLVGWRVLAALFALVRPSCERILCGHRTLRSVR</sequence>
<feature type="compositionally biased region" description="Basic and acidic residues" evidence="5">
    <location>
        <begin position="239"/>
        <end position="252"/>
    </location>
</feature>
<dbReference type="PANTHER" id="PTHR30238:SF0">
    <property type="entry name" value="THYLAKOID MEMBRANE PROTEIN TERC, CHLOROPLASTIC"/>
    <property type="match status" value="1"/>
</dbReference>
<comment type="subcellular location">
    <subcellularLocation>
        <location evidence="1">Membrane</location>
        <topology evidence="1">Multi-pass membrane protein</topology>
    </subcellularLocation>
</comment>
<feature type="transmembrane region" description="Helical" evidence="6">
    <location>
        <begin position="450"/>
        <end position="471"/>
    </location>
</feature>
<name>A0AB34IM55_PRYPA</name>
<feature type="transmembrane region" description="Helical" evidence="6">
    <location>
        <begin position="483"/>
        <end position="505"/>
    </location>
</feature>
<feature type="transmembrane region" description="Helical" evidence="6">
    <location>
        <begin position="419"/>
        <end position="444"/>
    </location>
</feature>
<comment type="caution">
    <text evidence="7">The sequence shown here is derived from an EMBL/GenBank/DDBJ whole genome shotgun (WGS) entry which is preliminary data.</text>
</comment>
<protein>
    <submittedName>
        <fullName evidence="7">Uncharacterized protein</fullName>
    </submittedName>
</protein>
<dbReference type="PANTHER" id="PTHR30238">
    <property type="entry name" value="MEMBRANE BOUND PREDICTED REDOX MODULATOR"/>
    <property type="match status" value="1"/>
</dbReference>
<organism evidence="7 8">
    <name type="scientific">Prymnesium parvum</name>
    <name type="common">Toxic golden alga</name>
    <dbReference type="NCBI Taxonomy" id="97485"/>
    <lineage>
        <taxon>Eukaryota</taxon>
        <taxon>Haptista</taxon>
        <taxon>Haptophyta</taxon>
        <taxon>Prymnesiophyceae</taxon>
        <taxon>Prymnesiales</taxon>
        <taxon>Prymnesiaceae</taxon>
        <taxon>Prymnesium</taxon>
    </lineage>
</organism>
<feature type="transmembrane region" description="Helical" evidence="6">
    <location>
        <begin position="511"/>
        <end position="530"/>
    </location>
</feature>
<dbReference type="EMBL" id="JBGBPQ010000022">
    <property type="protein sequence ID" value="KAL1502984.1"/>
    <property type="molecule type" value="Genomic_DNA"/>
</dbReference>
<proteinExistence type="predicted"/>
<dbReference type="Pfam" id="PF03741">
    <property type="entry name" value="TerC"/>
    <property type="match status" value="1"/>
</dbReference>
<dbReference type="SMART" id="SM00029">
    <property type="entry name" value="GASTRIN"/>
    <property type="match status" value="6"/>
</dbReference>
<dbReference type="Proteomes" id="UP001515480">
    <property type="component" value="Unassembled WGS sequence"/>
</dbReference>
<dbReference type="GO" id="GO:0016020">
    <property type="term" value="C:membrane"/>
    <property type="evidence" value="ECO:0007669"/>
    <property type="project" value="UniProtKB-SubCell"/>
</dbReference>
<evidence type="ECO:0000256" key="3">
    <source>
        <dbReference type="ARBA" id="ARBA00022989"/>
    </source>
</evidence>
<evidence type="ECO:0000256" key="2">
    <source>
        <dbReference type="ARBA" id="ARBA00022692"/>
    </source>
</evidence>
<feature type="compositionally biased region" description="Basic residues" evidence="5">
    <location>
        <begin position="201"/>
        <end position="219"/>
    </location>
</feature>
<feature type="transmembrane region" description="Helical" evidence="6">
    <location>
        <begin position="671"/>
        <end position="691"/>
    </location>
</feature>
<feature type="transmembrane region" description="Helical" evidence="6">
    <location>
        <begin position="586"/>
        <end position="608"/>
    </location>
</feature>
<evidence type="ECO:0000313" key="7">
    <source>
        <dbReference type="EMBL" id="KAL1502984.1"/>
    </source>
</evidence>
<evidence type="ECO:0000313" key="8">
    <source>
        <dbReference type="Proteomes" id="UP001515480"/>
    </source>
</evidence>
<evidence type="ECO:0000256" key="1">
    <source>
        <dbReference type="ARBA" id="ARBA00004141"/>
    </source>
</evidence>
<keyword evidence="4 6" id="KW-0472">Membrane</keyword>
<keyword evidence="8" id="KW-1185">Reference proteome</keyword>
<evidence type="ECO:0000256" key="6">
    <source>
        <dbReference type="SAM" id="Phobius"/>
    </source>
</evidence>
<feature type="region of interest" description="Disordered" evidence="5">
    <location>
        <begin position="188"/>
        <end position="291"/>
    </location>
</feature>
<evidence type="ECO:0000256" key="4">
    <source>
        <dbReference type="ARBA" id="ARBA00023136"/>
    </source>
</evidence>
<keyword evidence="2 6" id="KW-0812">Transmembrane</keyword>